<dbReference type="SUPFAM" id="SSF48498">
    <property type="entry name" value="Tetracyclin repressor-like, C-terminal domain"/>
    <property type="match status" value="1"/>
</dbReference>
<dbReference type="PANTHER" id="PTHR47506:SF10">
    <property type="entry name" value="TRANSCRIPTIONAL REGULATORY PROTEIN"/>
    <property type="match status" value="1"/>
</dbReference>
<protein>
    <submittedName>
        <fullName evidence="5">AcrR family transcriptional regulator</fullName>
    </submittedName>
</protein>
<dbReference type="Gene3D" id="1.10.10.60">
    <property type="entry name" value="Homeodomain-like"/>
    <property type="match status" value="1"/>
</dbReference>
<name>A0ABU1JB49_9MICC</name>
<keyword evidence="6" id="KW-1185">Reference proteome</keyword>
<feature type="domain" description="HTH tetR-type" evidence="4">
    <location>
        <begin position="13"/>
        <end position="51"/>
    </location>
</feature>
<gene>
    <name evidence="5" type="ORF">JOE69_000875</name>
</gene>
<dbReference type="EMBL" id="JAVDQF010000001">
    <property type="protein sequence ID" value="MDR6268637.1"/>
    <property type="molecule type" value="Genomic_DNA"/>
</dbReference>
<dbReference type="Gene3D" id="1.10.357.10">
    <property type="entry name" value="Tetracycline Repressor, domain 2"/>
    <property type="match status" value="1"/>
</dbReference>
<evidence type="ECO:0000313" key="5">
    <source>
        <dbReference type="EMBL" id="MDR6268637.1"/>
    </source>
</evidence>
<dbReference type="SUPFAM" id="SSF46689">
    <property type="entry name" value="Homeodomain-like"/>
    <property type="match status" value="1"/>
</dbReference>
<reference evidence="5 6" key="1">
    <citation type="submission" date="2023-07" db="EMBL/GenBank/DDBJ databases">
        <title>Sequencing the genomes of 1000 actinobacteria strains.</title>
        <authorList>
            <person name="Klenk H.-P."/>
        </authorList>
    </citation>
    <scope>NUCLEOTIDE SEQUENCE [LARGE SCALE GENOMIC DNA]</scope>
    <source>
        <strain evidence="5 6">DSM 14555</strain>
    </source>
</reference>
<dbReference type="InterPro" id="IPR001647">
    <property type="entry name" value="HTH_TetR"/>
</dbReference>
<evidence type="ECO:0000313" key="6">
    <source>
        <dbReference type="Proteomes" id="UP001185069"/>
    </source>
</evidence>
<proteinExistence type="predicted"/>
<evidence type="ECO:0000256" key="3">
    <source>
        <dbReference type="ARBA" id="ARBA00023163"/>
    </source>
</evidence>
<evidence type="ECO:0000259" key="4">
    <source>
        <dbReference type="Pfam" id="PF00440"/>
    </source>
</evidence>
<keyword evidence="1" id="KW-0805">Transcription regulation</keyword>
<dbReference type="RefSeq" id="WP_309796402.1">
    <property type="nucleotide sequence ID" value="NZ_BAAAHY010000006.1"/>
</dbReference>
<dbReference type="InterPro" id="IPR036271">
    <property type="entry name" value="Tet_transcr_reg_TetR-rel_C_sf"/>
</dbReference>
<dbReference type="Pfam" id="PF00440">
    <property type="entry name" value="TetR_N"/>
    <property type="match status" value="1"/>
</dbReference>
<keyword evidence="2" id="KW-0238">DNA-binding</keyword>
<comment type="caution">
    <text evidence="5">The sequence shown here is derived from an EMBL/GenBank/DDBJ whole genome shotgun (WGS) entry which is preliminary data.</text>
</comment>
<evidence type="ECO:0000256" key="1">
    <source>
        <dbReference type="ARBA" id="ARBA00023015"/>
    </source>
</evidence>
<dbReference type="Proteomes" id="UP001185069">
    <property type="component" value="Unassembled WGS sequence"/>
</dbReference>
<organism evidence="5 6">
    <name type="scientific">Arthrobacter russicus</name>
    <dbReference type="NCBI Taxonomy" id="172040"/>
    <lineage>
        <taxon>Bacteria</taxon>
        <taxon>Bacillati</taxon>
        <taxon>Actinomycetota</taxon>
        <taxon>Actinomycetes</taxon>
        <taxon>Micrococcales</taxon>
        <taxon>Micrococcaceae</taxon>
        <taxon>Arthrobacter</taxon>
    </lineage>
</organism>
<keyword evidence="3" id="KW-0804">Transcription</keyword>
<dbReference type="PANTHER" id="PTHR47506">
    <property type="entry name" value="TRANSCRIPTIONAL REGULATORY PROTEIN"/>
    <property type="match status" value="1"/>
</dbReference>
<dbReference type="InterPro" id="IPR009057">
    <property type="entry name" value="Homeodomain-like_sf"/>
</dbReference>
<accession>A0ABU1JB49</accession>
<evidence type="ECO:0000256" key="2">
    <source>
        <dbReference type="ARBA" id="ARBA00023125"/>
    </source>
</evidence>
<sequence length="132" mass="14324">MARPRKLDHDATLDAIVDEFWGSSYAATSTEDLCARTGLSRSSLYNAFPSKPASYRLALARYGDAKAAQRQHYAQLPGTGRDVLRHLMSEVVAEQQGQSDRRSCLVVNACVELVAADPAESARVISTVLALV</sequence>